<feature type="domain" description="C2" evidence="9">
    <location>
        <begin position="421"/>
        <end position="550"/>
    </location>
</feature>
<dbReference type="GO" id="GO:0006887">
    <property type="term" value="P:exocytosis"/>
    <property type="evidence" value="ECO:0007669"/>
    <property type="project" value="UniProtKB-KW"/>
</dbReference>
<dbReference type="GeneTree" id="ENSGT00940000160932"/>
<dbReference type="GO" id="GO:0042043">
    <property type="term" value="F:neurexin family protein binding"/>
    <property type="evidence" value="ECO:0007669"/>
    <property type="project" value="TreeGrafter"/>
</dbReference>
<evidence type="ECO:0000313" key="11">
    <source>
        <dbReference type="Ensembl" id="ENSLAFP00000027890.1"/>
    </source>
</evidence>
<proteinExistence type="predicted"/>
<protein>
    <submittedName>
        <fullName evidence="11">Synaptotagmin like 1</fullName>
    </submittedName>
</protein>
<dbReference type="GO" id="GO:0006886">
    <property type="term" value="P:intracellular protein transport"/>
    <property type="evidence" value="ECO:0007669"/>
    <property type="project" value="InterPro"/>
</dbReference>
<reference evidence="11 12" key="1">
    <citation type="submission" date="2009-06" db="EMBL/GenBank/DDBJ databases">
        <title>The Genome Sequence of Loxodonta africana (African elephant).</title>
        <authorList>
            <person name="Di Palma F."/>
            <person name="Heiman D."/>
            <person name="Young S."/>
            <person name="Johnson J."/>
            <person name="Lander E.S."/>
            <person name="Lindblad-Toh K."/>
        </authorList>
    </citation>
    <scope>NUCLEOTIDE SEQUENCE [LARGE SCALE GENOMIC DNA]</scope>
    <source>
        <strain evidence="11 12">Isolate ISIS603380</strain>
    </source>
</reference>
<dbReference type="SUPFAM" id="SSF49562">
    <property type="entry name" value="C2 domain (Calcium/lipid-binding domain, CaLB)"/>
    <property type="match status" value="2"/>
</dbReference>
<dbReference type="eggNOG" id="KOG1028">
    <property type="taxonomic scope" value="Eukaryota"/>
</dbReference>
<dbReference type="PANTHER" id="PTHR45716:SF3">
    <property type="entry name" value="SYNAPTOTAGMIN-LIKE PROTEIN 1"/>
    <property type="match status" value="1"/>
</dbReference>
<dbReference type="OMA" id="QCQGLAP"/>
<dbReference type="Gene3D" id="2.60.40.150">
    <property type="entry name" value="C2 domain"/>
    <property type="match status" value="2"/>
</dbReference>
<keyword evidence="5" id="KW-0597">Phosphoprotein</keyword>
<evidence type="ECO:0000259" key="9">
    <source>
        <dbReference type="PROSITE" id="PS50004"/>
    </source>
</evidence>
<keyword evidence="12" id="KW-1185">Reference proteome</keyword>
<dbReference type="Proteomes" id="UP000007646">
    <property type="component" value="Unassembled WGS sequence"/>
</dbReference>
<dbReference type="PROSITE" id="PS50004">
    <property type="entry name" value="C2"/>
    <property type="match status" value="2"/>
</dbReference>
<feature type="region of interest" description="Disordered" evidence="8">
    <location>
        <begin position="1"/>
        <end position="24"/>
    </location>
</feature>
<keyword evidence="3" id="KW-1003">Cell membrane</keyword>
<evidence type="ECO:0000259" key="10">
    <source>
        <dbReference type="PROSITE" id="PS50916"/>
    </source>
</evidence>
<dbReference type="Pfam" id="PF00168">
    <property type="entry name" value="C2"/>
    <property type="match status" value="2"/>
</dbReference>
<dbReference type="GO" id="GO:0005886">
    <property type="term" value="C:plasma membrane"/>
    <property type="evidence" value="ECO:0007669"/>
    <property type="project" value="UniProtKB-SubCell"/>
</dbReference>
<sequence>DSWSTPGSHVCPAGAWPPADAPEGPPISRGALLWALPSLPMAHGSEPDIDGLLDLSFLTDEEQEAIAEVLKRDVHLRQLEEGRISKLRASVADPGQLKVLTGDWFQEARSQRHHHAHFGSDLVRASIRWKKSSRGDQALGSDGENETSGKEKEELEPGTQILLPPQWNFESQGPDFPSPSVPPKASDYEEELKAQEVCSAPAPCSGGVQVSSEEADWDLPSRGEKEPRPQPAQAEAASETLENGEEALGPGPSLDRMLSSSSSVSSLNSSTLSGSQMSLSAEGEAGALQVRGSVHFALRYEPGASELRVHVIQCQGLRTRESRPGYVKLGRTSPRQHSRSTEAGAVTSAPLTRTSCSQYSIPQAELRGRVLSLSVWHRESLGRNIFLGEVEVPLDTWDWDSEPTWLPLQPRVPPSPDELPSRGLLSLSLKYVPAGSEGAGLPLSGELHFWVKDAQDLVPLRSGSLDTYVQCSVLPDDSRASRQRTRVVRRSLSPVFNHTMVYDGFGPADLRQACAELSLWDHGALASRQLGGTRLSLGTGSSYGLQVPWMDSTPEEKRLWQMLLERPCEWVDGLLPLRTNLAPRS</sequence>
<evidence type="ECO:0000313" key="12">
    <source>
        <dbReference type="Proteomes" id="UP000007646"/>
    </source>
</evidence>
<evidence type="ECO:0000256" key="7">
    <source>
        <dbReference type="ARBA" id="ARBA00023136"/>
    </source>
</evidence>
<evidence type="ECO:0000256" key="8">
    <source>
        <dbReference type="SAM" id="MobiDB-lite"/>
    </source>
</evidence>
<dbReference type="GO" id="GO:0031267">
    <property type="term" value="F:small GTPase binding"/>
    <property type="evidence" value="ECO:0007669"/>
    <property type="project" value="InterPro"/>
</dbReference>
<dbReference type="GO" id="GO:0070382">
    <property type="term" value="C:exocytic vesicle"/>
    <property type="evidence" value="ECO:0007669"/>
    <property type="project" value="TreeGrafter"/>
</dbReference>
<keyword evidence="7" id="KW-0472">Membrane</keyword>
<dbReference type="SMART" id="SM00239">
    <property type="entry name" value="C2"/>
    <property type="match status" value="2"/>
</dbReference>
<feature type="compositionally biased region" description="Low complexity" evidence="8">
    <location>
        <begin position="253"/>
        <end position="275"/>
    </location>
</feature>
<dbReference type="CDD" id="cd04020">
    <property type="entry name" value="C2B_SLP_1-2-3-4"/>
    <property type="match status" value="1"/>
</dbReference>
<feature type="domain" description="RabBD" evidence="10">
    <location>
        <begin position="52"/>
        <end position="108"/>
    </location>
</feature>
<dbReference type="InterPro" id="IPR043567">
    <property type="entry name" value="SYTL1-5_C2B"/>
</dbReference>
<comment type="subcellular location">
    <subcellularLocation>
        <location evidence="2">Cell membrane</location>
    </subcellularLocation>
    <subcellularLocation>
        <location evidence="1">Endomembrane system</location>
        <topology evidence="1">Peripheral membrane protein</topology>
    </subcellularLocation>
</comment>
<evidence type="ECO:0000256" key="4">
    <source>
        <dbReference type="ARBA" id="ARBA00022483"/>
    </source>
</evidence>
<dbReference type="STRING" id="9785.ENSLAFP00000027890"/>
<feature type="region of interest" description="Disordered" evidence="8">
    <location>
        <begin position="133"/>
        <end position="275"/>
    </location>
</feature>
<evidence type="ECO:0000256" key="6">
    <source>
        <dbReference type="ARBA" id="ARBA00022737"/>
    </source>
</evidence>
<dbReference type="Gene3D" id="6.10.250.3000">
    <property type="match status" value="1"/>
</dbReference>
<gene>
    <name evidence="11" type="primary">SYTL1</name>
</gene>
<dbReference type="InParanoid" id="G3UJ82"/>
<dbReference type="FunCoup" id="G3UJ82">
    <property type="interactions" value="10"/>
</dbReference>
<reference evidence="11" key="3">
    <citation type="submission" date="2025-09" db="UniProtKB">
        <authorList>
            <consortium name="Ensembl"/>
        </authorList>
    </citation>
    <scope>IDENTIFICATION</scope>
    <source>
        <strain evidence="11">Isolate ISIS603380</strain>
    </source>
</reference>
<evidence type="ECO:0000256" key="5">
    <source>
        <dbReference type="ARBA" id="ARBA00022553"/>
    </source>
</evidence>
<dbReference type="PROSITE" id="PS50916">
    <property type="entry name" value="RABBD"/>
    <property type="match status" value="1"/>
</dbReference>
<name>G3UJ82_LOXAF</name>
<keyword evidence="4" id="KW-0268">Exocytosis</keyword>
<evidence type="ECO:0000256" key="1">
    <source>
        <dbReference type="ARBA" id="ARBA00004184"/>
    </source>
</evidence>
<reference evidence="11" key="2">
    <citation type="submission" date="2025-08" db="UniProtKB">
        <authorList>
            <consortium name="Ensembl"/>
        </authorList>
    </citation>
    <scope>IDENTIFICATION</scope>
    <source>
        <strain evidence="11">Isolate ISIS603380</strain>
    </source>
</reference>
<dbReference type="PANTHER" id="PTHR45716">
    <property type="entry name" value="BITESIZE, ISOFORM I"/>
    <property type="match status" value="1"/>
</dbReference>
<feature type="region of interest" description="Disordered" evidence="8">
    <location>
        <begin position="326"/>
        <end position="349"/>
    </location>
</feature>
<dbReference type="HOGENOM" id="CLU_002711_4_0_1"/>
<dbReference type="Ensembl" id="ENSLAFT00000030115.1">
    <property type="protein sequence ID" value="ENSLAFP00000027890.1"/>
    <property type="gene ID" value="ENSLAFG00000006041.4"/>
</dbReference>
<dbReference type="InterPro" id="IPR035892">
    <property type="entry name" value="C2_domain_sf"/>
</dbReference>
<dbReference type="AlphaFoldDB" id="G3UJ82"/>
<feature type="compositionally biased region" description="Basic and acidic residues" evidence="8">
    <location>
        <begin position="219"/>
        <end position="228"/>
    </location>
</feature>
<organism evidence="11 12">
    <name type="scientific">Loxodonta africana</name>
    <name type="common">African elephant</name>
    <dbReference type="NCBI Taxonomy" id="9785"/>
    <lineage>
        <taxon>Eukaryota</taxon>
        <taxon>Metazoa</taxon>
        <taxon>Chordata</taxon>
        <taxon>Craniata</taxon>
        <taxon>Vertebrata</taxon>
        <taxon>Euteleostomi</taxon>
        <taxon>Mammalia</taxon>
        <taxon>Eutheria</taxon>
        <taxon>Afrotheria</taxon>
        <taxon>Proboscidea</taxon>
        <taxon>Elephantidae</taxon>
        <taxon>Loxodonta</taxon>
    </lineage>
</organism>
<dbReference type="FunFam" id="2.60.40.150:FF:000108">
    <property type="entry name" value="Synaptotagmin like 1"/>
    <property type="match status" value="1"/>
</dbReference>
<evidence type="ECO:0000256" key="3">
    <source>
        <dbReference type="ARBA" id="ARBA00022475"/>
    </source>
</evidence>
<feature type="domain" description="C2" evidence="9">
    <location>
        <begin position="290"/>
        <end position="408"/>
    </location>
</feature>
<dbReference type="InterPro" id="IPR001565">
    <property type="entry name" value="Synaptotagmin"/>
</dbReference>
<dbReference type="InterPro" id="IPR000008">
    <property type="entry name" value="C2_dom"/>
</dbReference>
<dbReference type="PRINTS" id="PR00399">
    <property type="entry name" value="SYNAPTOTAGMN"/>
</dbReference>
<accession>G3UJ82</accession>
<evidence type="ECO:0000256" key="2">
    <source>
        <dbReference type="ARBA" id="ARBA00004236"/>
    </source>
</evidence>
<dbReference type="InterPro" id="IPR010911">
    <property type="entry name" value="Rab_BD"/>
</dbReference>
<keyword evidence="6" id="KW-0677">Repeat</keyword>